<dbReference type="AlphaFoldDB" id="A0A4U0WVK3"/>
<reference evidence="2 3" key="1">
    <citation type="submission" date="2017-03" db="EMBL/GenBank/DDBJ databases">
        <title>Genomes of endolithic fungi from Antarctica.</title>
        <authorList>
            <person name="Coleine C."/>
            <person name="Masonjones S."/>
            <person name="Stajich J.E."/>
        </authorList>
    </citation>
    <scope>NUCLEOTIDE SEQUENCE [LARGE SCALE GENOMIC DNA]</scope>
    <source>
        <strain evidence="2 3">CCFEE 5187</strain>
    </source>
</reference>
<feature type="region of interest" description="Disordered" evidence="1">
    <location>
        <begin position="313"/>
        <end position="349"/>
    </location>
</feature>
<dbReference type="STRING" id="331657.A0A4U0WVK3"/>
<evidence type="ECO:0000313" key="3">
    <source>
        <dbReference type="Proteomes" id="UP000308768"/>
    </source>
</evidence>
<organism evidence="2 3">
    <name type="scientific">Cryomyces minteri</name>
    <dbReference type="NCBI Taxonomy" id="331657"/>
    <lineage>
        <taxon>Eukaryota</taxon>
        <taxon>Fungi</taxon>
        <taxon>Dikarya</taxon>
        <taxon>Ascomycota</taxon>
        <taxon>Pezizomycotina</taxon>
        <taxon>Dothideomycetes</taxon>
        <taxon>Dothideomycetes incertae sedis</taxon>
        <taxon>Cryomyces</taxon>
    </lineage>
</organism>
<dbReference type="OrthoDB" id="4155914at2759"/>
<gene>
    <name evidence="2" type="ORF">B0A49_08755</name>
</gene>
<dbReference type="EMBL" id="NAJN01000919">
    <property type="protein sequence ID" value="TKA67341.1"/>
    <property type="molecule type" value="Genomic_DNA"/>
</dbReference>
<evidence type="ECO:0000313" key="2">
    <source>
        <dbReference type="EMBL" id="TKA67341.1"/>
    </source>
</evidence>
<dbReference type="Proteomes" id="UP000308768">
    <property type="component" value="Unassembled WGS sequence"/>
</dbReference>
<accession>A0A4U0WVK3</accession>
<evidence type="ECO:0000256" key="1">
    <source>
        <dbReference type="SAM" id="MobiDB-lite"/>
    </source>
</evidence>
<feature type="compositionally biased region" description="Low complexity" evidence="1">
    <location>
        <begin position="319"/>
        <end position="342"/>
    </location>
</feature>
<comment type="caution">
    <text evidence="2">The sequence shown here is derived from an EMBL/GenBank/DDBJ whole genome shotgun (WGS) entry which is preliminary data.</text>
</comment>
<feature type="region of interest" description="Disordered" evidence="1">
    <location>
        <begin position="288"/>
        <end position="307"/>
    </location>
</feature>
<protein>
    <submittedName>
        <fullName evidence="2">Uncharacterized protein</fullName>
    </submittedName>
</protein>
<name>A0A4U0WVK3_9PEZI</name>
<sequence length="375" mass="41647">MTEDEVAQLVKDHNELHNKYLRVKKYYFEKEDQVKQLQNTLAHQRLSQSKTSLDDSEYTTRFSRLDGLIAQLAFSIRKSWKNVPPWMQSVVNRDAVLTGKQEMTAVGRAFISAWLVEEVFERYFHPDLETGFSLQLKTIQKNIRKAAPTSQSSDEEEGLTAKIVNWRLTTVEGLQDMLRSPQAATHRQQLVDTLNEKLATAIQLYLQDPAPPDLEGGVHMIIELAIGIATHLPLESRDVQIEYFSPGYSILNEYMKIETGIPPLTTSISDEADKASLTSTGSDLKEEIENASAKDSEPKKRSMFGGLVGSKNSTASSLAQGKQTAASTSQSSLSQQPGSASGLKEETPPRVRLSAGIAVQIRHRTVLVKAPVFST</sequence>
<proteinExistence type="predicted"/>
<keyword evidence="3" id="KW-1185">Reference proteome</keyword>
<feature type="compositionally biased region" description="Basic and acidic residues" evidence="1">
    <location>
        <begin position="288"/>
        <end position="300"/>
    </location>
</feature>